<evidence type="ECO:0000256" key="5">
    <source>
        <dbReference type="ARBA" id="ARBA00023049"/>
    </source>
</evidence>
<dbReference type="Proteomes" id="UP000040576">
    <property type="component" value="Unassembled WGS sequence"/>
</dbReference>
<proteinExistence type="inferred from homology"/>
<dbReference type="Gene3D" id="1.10.1370.30">
    <property type="match status" value="1"/>
</dbReference>
<keyword evidence="4 8" id="KW-0378">Hydrolase</keyword>
<evidence type="ECO:0000256" key="4">
    <source>
        <dbReference type="ARBA" id="ARBA00022801"/>
    </source>
</evidence>
<dbReference type="AlphaFoldDB" id="A0A090KT13"/>
<evidence type="ECO:0000313" key="11">
    <source>
        <dbReference type="EMBL" id="CEE01829.1"/>
    </source>
</evidence>
<evidence type="ECO:0000256" key="6">
    <source>
        <dbReference type="ARBA" id="ARBA00052755"/>
    </source>
</evidence>
<feature type="binding site" evidence="9">
    <location>
        <position position="273"/>
    </location>
    <ligand>
        <name>Zn(2+)</name>
        <dbReference type="ChEBI" id="CHEBI:29105"/>
        <note>catalytic</note>
    </ligand>
</feature>
<evidence type="ECO:0000256" key="3">
    <source>
        <dbReference type="ARBA" id="ARBA00022723"/>
    </source>
</evidence>
<comment type="catalytic activity">
    <reaction evidence="6 8">
        <text>Release of a C-terminal amino acid with broad specificity, except for -Pro.</text>
        <dbReference type="EC" id="3.4.17.19"/>
    </reaction>
</comment>
<dbReference type="PANTHER" id="PTHR34217">
    <property type="entry name" value="METAL-DEPENDENT CARBOXYPEPTIDASE"/>
    <property type="match status" value="1"/>
</dbReference>
<dbReference type="PROSITE" id="PS52034">
    <property type="entry name" value="PEPTIDASE_M32"/>
    <property type="match status" value="1"/>
</dbReference>
<dbReference type="PRINTS" id="PR00998">
    <property type="entry name" value="CRBOXYPTASET"/>
</dbReference>
<dbReference type="CDD" id="cd06460">
    <property type="entry name" value="M32_Taq"/>
    <property type="match status" value="1"/>
</dbReference>
<reference evidence="11 12" key="1">
    <citation type="submission" date="2014-07" db="EMBL/GenBank/DDBJ databases">
        <authorList>
            <person name="Wibberg Daniel"/>
        </authorList>
    </citation>
    <scope>NUCLEOTIDE SEQUENCE [LARGE SCALE GENOMIC DNA]</scope>
</reference>
<keyword evidence="12" id="KW-1185">Reference proteome</keyword>
<dbReference type="GO" id="GO:0006508">
    <property type="term" value="P:proteolysis"/>
    <property type="evidence" value="ECO:0007669"/>
    <property type="project" value="UniProtKB-UniRule"/>
</dbReference>
<keyword evidence="3 8" id="KW-0479">Metal-binding</keyword>
<evidence type="ECO:0000256" key="1">
    <source>
        <dbReference type="ARBA" id="ARBA00022645"/>
    </source>
</evidence>
<dbReference type="RefSeq" id="WP_034770565.1">
    <property type="nucleotide sequence ID" value="NZ_CCRF01000061.1"/>
</dbReference>
<dbReference type="Pfam" id="PF02074">
    <property type="entry name" value="Peptidase_M32"/>
    <property type="match status" value="1"/>
</dbReference>
<keyword evidence="9" id="KW-0862">Zinc</keyword>
<keyword evidence="2 8" id="KW-0645">Protease</keyword>
<dbReference type="MEROPS" id="M32.006"/>
<keyword evidence="5 8" id="KW-0482">Metalloprotease</keyword>
<comment type="similarity">
    <text evidence="7 8">Belongs to the peptidase M32 family.</text>
</comment>
<sequence length="505" mass="58629">MTNENVKLIEEKFLNYVKKITAYQEAISVMYWDLRTGAPKKSVDGRSEVIGILSSEIYQMQTSEEMNGYLTALIEEGEPAVSEIALKTALDCKKTYDRMKKIPLDEYQIYVTLQTKAESVWEEAKEKKDFELFRPYLEQLVDTTKRFIGYWGYEGNKYNTLLDMYEPDMTVDILDEVFENVRDGIRDILQQIQSSGKTFDTSFIYNRFPKDRQRDFSIEILKQMGYDFDAGRLDETVHPFQITLNIGDARVTTKYVENDFRVAIFGTIHEGGHALYEQNISKDLAGTTLAEGTSMGIHESQSLFNEIFVGRNLSFWKKNYDLLKSYSPGQFDDVPLLDFYRAINEVKPSLIRIEADEVTYPLHIIIRYEIEKALFNDTIEVKDLPKIWNEKYKEYLGIEPEHDGVGVLQDVHWAGGSFGYFPSYALGFIYAAQFKHALLKDLPNFDELLAAGKLDKIKEWFNQNIHQFGKTKKPLEILQDVTGEGPNPKYLLNYLTEKYKEIYEF</sequence>
<evidence type="ECO:0000256" key="10">
    <source>
        <dbReference type="PIRSR" id="PIRSR006615-2"/>
    </source>
</evidence>
<comment type="function">
    <text evidence="8">Broad specificity carboxypetidase that releases amino acids sequentially from the C-terminus, including neutral, aromatic, polar and basic residues.</text>
</comment>
<feature type="binding site" evidence="9">
    <location>
        <position position="269"/>
    </location>
    <ligand>
        <name>Zn(2+)</name>
        <dbReference type="ChEBI" id="CHEBI:29105"/>
        <note>catalytic</note>
    </ligand>
</feature>
<feature type="active site" description="Proton donor/acceptor" evidence="10">
    <location>
        <position position="270"/>
    </location>
</feature>
<dbReference type="EC" id="3.4.17.19" evidence="8"/>
<dbReference type="SUPFAM" id="SSF55486">
    <property type="entry name" value="Metalloproteases ('zincins'), catalytic domain"/>
    <property type="match status" value="1"/>
</dbReference>
<evidence type="ECO:0000256" key="9">
    <source>
        <dbReference type="PIRSR" id="PIRSR006615-1"/>
    </source>
</evidence>
<keyword evidence="1 8" id="KW-0121">Carboxypeptidase</keyword>
<accession>A0A090KT13</accession>
<dbReference type="GO" id="GO:0004181">
    <property type="term" value="F:metallocarboxypeptidase activity"/>
    <property type="evidence" value="ECO:0007669"/>
    <property type="project" value="UniProtKB-UniRule"/>
</dbReference>
<evidence type="ECO:0000256" key="2">
    <source>
        <dbReference type="ARBA" id="ARBA00022670"/>
    </source>
</evidence>
<evidence type="ECO:0000256" key="7">
    <source>
        <dbReference type="ARBA" id="ARBA00061580"/>
    </source>
</evidence>
<dbReference type="GO" id="GO:0008270">
    <property type="term" value="F:zinc ion binding"/>
    <property type="evidence" value="ECO:0007669"/>
    <property type="project" value="UniProtKB-ARBA"/>
</dbReference>
<protein>
    <recommendedName>
        <fullName evidence="8">Metal-dependent carboxypeptidase</fullName>
        <ecNumber evidence="8">3.4.17.19</ecNumber>
    </recommendedName>
</protein>
<dbReference type="PANTHER" id="PTHR34217:SF1">
    <property type="entry name" value="CARBOXYPEPTIDASE 1"/>
    <property type="match status" value="1"/>
</dbReference>
<gene>
    <name evidence="11" type="primary">ypwA</name>
    <name evidence="11" type="ORF">BT1A1_2007</name>
</gene>
<feature type="binding site" evidence="9">
    <location>
        <position position="299"/>
    </location>
    <ligand>
        <name>Zn(2+)</name>
        <dbReference type="ChEBI" id="CHEBI:29105"/>
        <note>catalytic</note>
    </ligand>
</feature>
<dbReference type="EMBL" id="CCRF01000061">
    <property type="protein sequence ID" value="CEE01829.1"/>
    <property type="molecule type" value="Genomic_DNA"/>
</dbReference>
<comment type="cofactor">
    <cofactor evidence="9">
        <name>Zn(2+)</name>
        <dbReference type="ChEBI" id="CHEBI:29105"/>
    </cofactor>
    <text evidence="9">Binds 1 zinc ion per subunit.</text>
</comment>
<evidence type="ECO:0000313" key="12">
    <source>
        <dbReference type="Proteomes" id="UP000040576"/>
    </source>
</evidence>
<dbReference type="PIRSF" id="PIRSF006615">
    <property type="entry name" value="Zn_crbxpep_Taq"/>
    <property type="match status" value="1"/>
</dbReference>
<organism evidence="11 12">
    <name type="scientific">Caldibacillus thermoamylovorans</name>
    <dbReference type="NCBI Taxonomy" id="35841"/>
    <lineage>
        <taxon>Bacteria</taxon>
        <taxon>Bacillati</taxon>
        <taxon>Bacillota</taxon>
        <taxon>Bacilli</taxon>
        <taxon>Bacillales</taxon>
        <taxon>Bacillaceae</taxon>
        <taxon>Caldibacillus</taxon>
    </lineage>
</organism>
<dbReference type="InterPro" id="IPR001333">
    <property type="entry name" value="Peptidase_M32_Taq"/>
</dbReference>
<dbReference type="FunFam" id="1.10.1370.30:FF:000003">
    <property type="entry name" value="Thermostable carboxypeptidase 1"/>
    <property type="match status" value="1"/>
</dbReference>
<evidence type="ECO:0000256" key="8">
    <source>
        <dbReference type="PIRNR" id="PIRNR006615"/>
    </source>
</evidence>
<name>A0A090KT13_9BACI</name>